<dbReference type="InterPro" id="IPR002182">
    <property type="entry name" value="NB-ARC"/>
</dbReference>
<dbReference type="PRINTS" id="PR00364">
    <property type="entry name" value="DISEASERSIST"/>
</dbReference>
<keyword evidence="3" id="KW-1185">Reference proteome</keyword>
<evidence type="ECO:0000313" key="3">
    <source>
        <dbReference type="Proteomes" id="UP000736335"/>
    </source>
</evidence>
<dbReference type="InterPro" id="IPR059179">
    <property type="entry name" value="MLKL-like_MCAfunc"/>
</dbReference>
<comment type="caution">
    <text evidence="2">The sequence shown here is derived from an EMBL/GenBank/DDBJ whole genome shotgun (WGS) entry which is preliminary data.</text>
</comment>
<dbReference type="AlphaFoldDB" id="A0A9P6HJ61"/>
<accession>A0A9P6HJ61</accession>
<dbReference type="InterPro" id="IPR027417">
    <property type="entry name" value="P-loop_NTPase"/>
</dbReference>
<sequence length="460" mass="51579">MIRDSVANRDDYVALGLACADVCRALERGLDGRRADQLTRSALEAIGQLTKAMAQIQRSVIKLGKRNRFSRVLHAMSDKDAVAGWKSELDRILQIFKTELALHTDVEVSDTRQDVANTRKLVSDIHCTVVKGQEWNQKTRASIPGESPPPPPRACFGRDELIEKVVGRVESLTPIALIGVGGIGKTSVALTVLHDDRIKKRFDENRRFIRCDQFQPALADFLSRLSKAVGAGIENPEDLTPLRPFLLSKEILIVLDNAESILDPQGSDAKKIYTVVEELSRMDNIGLLITSRITTIPSDFKRLDVPAISMDAARSAFYRIYDKEERPNVIDNILERLDFHPLSVTLLATVAHQNNWDSSRLASEWELQQTNMLRTEHNDSLAATIELSLSSPLFRELGPNAHEFLGVVAFFPQGIDENNLDWLFPSIPDRRNIIDKFCILSLTSRSNGFITMLAPLRDYL</sequence>
<dbReference type="CDD" id="cd21037">
    <property type="entry name" value="MLKL_NTD"/>
    <property type="match status" value="1"/>
</dbReference>
<dbReference type="GO" id="GO:0016787">
    <property type="term" value="F:hydrolase activity"/>
    <property type="evidence" value="ECO:0007669"/>
    <property type="project" value="UniProtKB-KW"/>
</dbReference>
<dbReference type="PANTHER" id="PTHR47691">
    <property type="entry name" value="REGULATOR-RELATED"/>
    <property type="match status" value="1"/>
</dbReference>
<dbReference type="Gene3D" id="3.40.50.300">
    <property type="entry name" value="P-loop containing nucleotide triphosphate hydrolases"/>
    <property type="match status" value="1"/>
</dbReference>
<proteinExistence type="predicted"/>
<reference evidence="2" key="2">
    <citation type="submission" date="2020-11" db="EMBL/GenBank/DDBJ databases">
        <authorList>
            <consortium name="DOE Joint Genome Institute"/>
            <person name="Kuo A."/>
            <person name="Miyauchi S."/>
            <person name="Kiss E."/>
            <person name="Drula E."/>
            <person name="Kohler A."/>
            <person name="Sanchez-Garcia M."/>
            <person name="Andreopoulos B."/>
            <person name="Barry K.W."/>
            <person name="Bonito G."/>
            <person name="Buee M."/>
            <person name="Carver A."/>
            <person name="Chen C."/>
            <person name="Cichocki N."/>
            <person name="Clum A."/>
            <person name="Culley D."/>
            <person name="Crous P.W."/>
            <person name="Fauchery L."/>
            <person name="Girlanda M."/>
            <person name="Hayes R."/>
            <person name="Keri Z."/>
            <person name="Labutti K."/>
            <person name="Lipzen A."/>
            <person name="Lombard V."/>
            <person name="Magnuson J."/>
            <person name="Maillard F."/>
            <person name="Morin E."/>
            <person name="Murat C."/>
            <person name="Nolan M."/>
            <person name="Ohm R."/>
            <person name="Pangilinan J."/>
            <person name="Pereira M."/>
            <person name="Perotto S."/>
            <person name="Peter M."/>
            <person name="Riley R."/>
            <person name="Sitrit Y."/>
            <person name="Stielow B."/>
            <person name="Szollosi G."/>
            <person name="Zifcakova L."/>
            <person name="Stursova M."/>
            <person name="Spatafora J.W."/>
            <person name="Tedersoo L."/>
            <person name="Vaario L.-M."/>
            <person name="Yamada A."/>
            <person name="Yan M."/>
            <person name="Wang P."/>
            <person name="Xu J."/>
            <person name="Bruns T."/>
            <person name="Baldrian P."/>
            <person name="Vilgalys R."/>
            <person name="Henrissat B."/>
            <person name="Grigoriev I.V."/>
            <person name="Hibbett D."/>
            <person name="Nagy L.G."/>
            <person name="Martin F.M."/>
        </authorList>
    </citation>
    <scope>NUCLEOTIDE SEQUENCE</scope>
    <source>
        <strain evidence="2">UH-Tt-Lm1</strain>
    </source>
</reference>
<dbReference type="EMBL" id="WIUZ02000005">
    <property type="protein sequence ID" value="KAF9787280.1"/>
    <property type="molecule type" value="Genomic_DNA"/>
</dbReference>
<dbReference type="OrthoDB" id="431454at2759"/>
<evidence type="ECO:0000259" key="1">
    <source>
        <dbReference type="Pfam" id="PF00931"/>
    </source>
</evidence>
<feature type="domain" description="NB-ARC" evidence="1">
    <location>
        <begin position="168"/>
        <end position="257"/>
    </location>
</feature>
<gene>
    <name evidence="2" type="ORF">BJ322DRAFT_1122100</name>
</gene>
<dbReference type="PANTHER" id="PTHR47691:SF3">
    <property type="entry name" value="HTH-TYPE TRANSCRIPTIONAL REGULATOR RV0890C-RELATED"/>
    <property type="match status" value="1"/>
</dbReference>
<reference evidence="2" key="1">
    <citation type="journal article" date="2020" name="Nat. Commun.">
        <title>Large-scale genome sequencing of mycorrhizal fungi provides insights into the early evolution of symbiotic traits.</title>
        <authorList>
            <person name="Miyauchi S."/>
            <person name="Kiss E."/>
            <person name="Kuo A."/>
            <person name="Drula E."/>
            <person name="Kohler A."/>
            <person name="Sanchez-Garcia M."/>
            <person name="Morin E."/>
            <person name="Andreopoulos B."/>
            <person name="Barry K.W."/>
            <person name="Bonito G."/>
            <person name="Buee M."/>
            <person name="Carver A."/>
            <person name="Chen C."/>
            <person name="Cichocki N."/>
            <person name="Clum A."/>
            <person name="Culley D."/>
            <person name="Crous P.W."/>
            <person name="Fauchery L."/>
            <person name="Girlanda M."/>
            <person name="Hayes R.D."/>
            <person name="Keri Z."/>
            <person name="LaButti K."/>
            <person name="Lipzen A."/>
            <person name="Lombard V."/>
            <person name="Magnuson J."/>
            <person name="Maillard F."/>
            <person name="Murat C."/>
            <person name="Nolan M."/>
            <person name="Ohm R.A."/>
            <person name="Pangilinan J."/>
            <person name="Pereira M.F."/>
            <person name="Perotto S."/>
            <person name="Peter M."/>
            <person name="Pfister S."/>
            <person name="Riley R."/>
            <person name="Sitrit Y."/>
            <person name="Stielow J.B."/>
            <person name="Szollosi G."/>
            <person name="Zifcakova L."/>
            <person name="Stursova M."/>
            <person name="Spatafora J.W."/>
            <person name="Tedersoo L."/>
            <person name="Vaario L.M."/>
            <person name="Yamada A."/>
            <person name="Yan M."/>
            <person name="Wang P."/>
            <person name="Xu J."/>
            <person name="Bruns T."/>
            <person name="Baldrian P."/>
            <person name="Vilgalys R."/>
            <person name="Dunand C."/>
            <person name="Henrissat B."/>
            <person name="Grigoriev I.V."/>
            <person name="Hibbett D."/>
            <person name="Nagy L.G."/>
            <person name="Martin F.M."/>
        </authorList>
    </citation>
    <scope>NUCLEOTIDE SEQUENCE</scope>
    <source>
        <strain evidence="2">UH-Tt-Lm1</strain>
    </source>
</reference>
<dbReference type="Pfam" id="PF00931">
    <property type="entry name" value="NB-ARC"/>
    <property type="match status" value="1"/>
</dbReference>
<keyword evidence="2" id="KW-0378">Hydrolase</keyword>
<dbReference type="Proteomes" id="UP000736335">
    <property type="component" value="Unassembled WGS sequence"/>
</dbReference>
<name>A0A9P6HJ61_9AGAM</name>
<protein>
    <submittedName>
        <fullName evidence="2">P-loop containing nucleoside triphosphate hydrolase protein</fullName>
    </submittedName>
</protein>
<organism evidence="2 3">
    <name type="scientific">Thelephora terrestris</name>
    <dbReference type="NCBI Taxonomy" id="56493"/>
    <lineage>
        <taxon>Eukaryota</taxon>
        <taxon>Fungi</taxon>
        <taxon>Dikarya</taxon>
        <taxon>Basidiomycota</taxon>
        <taxon>Agaricomycotina</taxon>
        <taxon>Agaricomycetes</taxon>
        <taxon>Thelephorales</taxon>
        <taxon>Thelephoraceae</taxon>
        <taxon>Thelephora</taxon>
    </lineage>
</organism>
<feature type="non-terminal residue" evidence="2">
    <location>
        <position position="460"/>
    </location>
</feature>
<evidence type="ECO:0000313" key="2">
    <source>
        <dbReference type="EMBL" id="KAF9787280.1"/>
    </source>
</evidence>
<dbReference type="SUPFAM" id="SSF52540">
    <property type="entry name" value="P-loop containing nucleoside triphosphate hydrolases"/>
    <property type="match status" value="1"/>
</dbReference>